<name>A0A8H4LXY0_9HYPO</name>
<dbReference type="InterPro" id="IPR016181">
    <property type="entry name" value="Acyl_CoA_acyltransferase"/>
</dbReference>
<dbReference type="Proteomes" id="UP000557566">
    <property type="component" value="Unassembled WGS sequence"/>
</dbReference>
<evidence type="ECO:0000313" key="2">
    <source>
        <dbReference type="Proteomes" id="UP000557566"/>
    </source>
</evidence>
<dbReference type="Gene3D" id="3.40.630.30">
    <property type="match status" value="1"/>
</dbReference>
<dbReference type="GO" id="GO:0006048">
    <property type="term" value="P:UDP-N-acetylglucosamine biosynthetic process"/>
    <property type="evidence" value="ECO:0007669"/>
    <property type="project" value="UniProtKB-UniPathway"/>
</dbReference>
<sequence>MDAASVAFLEPSNLKGFQAGGSRDAQPPSIPRLFLDAMEVRGKVFVQEQKVPQENEFDSDDSRACHWIVYAKSNHTARPVVPNGCGNAVQPRQSSTRKTPVGTVRLVPFPHDPHPKAGGSYWNGALEGEQPASDNEDATAKPLLADRPTSFHDGQEPYVKLGRLAVVKECRGQRLAGLLVHAALSWLKANPSYFDEAVTEPGSEQETSAHLETPKWEGLVCAHAQEQAVGAWAKWGFHVDDAMGRWFEEGIPHIGMFQRLNIDQLP</sequence>
<gene>
    <name evidence="1" type="ORF">G6O67_005892</name>
</gene>
<dbReference type="EMBL" id="JAAVMX010000006">
    <property type="protein sequence ID" value="KAF4507230.1"/>
    <property type="molecule type" value="Genomic_DNA"/>
</dbReference>
<dbReference type="SUPFAM" id="SSF55729">
    <property type="entry name" value="Acyl-CoA N-acyltransferases (Nat)"/>
    <property type="match status" value="1"/>
</dbReference>
<organism evidence="1 2">
    <name type="scientific">Ophiocordyceps sinensis</name>
    <dbReference type="NCBI Taxonomy" id="72228"/>
    <lineage>
        <taxon>Eukaryota</taxon>
        <taxon>Fungi</taxon>
        <taxon>Dikarya</taxon>
        <taxon>Ascomycota</taxon>
        <taxon>Pezizomycotina</taxon>
        <taxon>Sordariomycetes</taxon>
        <taxon>Hypocreomycetidae</taxon>
        <taxon>Hypocreales</taxon>
        <taxon>Ophiocordycipitaceae</taxon>
        <taxon>Ophiocordyceps</taxon>
    </lineage>
</organism>
<reference evidence="1 2" key="1">
    <citation type="journal article" date="2020" name="Genome Biol. Evol.">
        <title>A new high-quality draft genome assembly of the Chinese cordyceps Ophiocordyceps sinensis.</title>
        <authorList>
            <person name="Shu R."/>
            <person name="Zhang J."/>
            <person name="Meng Q."/>
            <person name="Zhang H."/>
            <person name="Zhou G."/>
            <person name="Li M."/>
            <person name="Wu P."/>
            <person name="Zhao Y."/>
            <person name="Chen C."/>
            <person name="Qin Q."/>
        </authorList>
    </citation>
    <scope>NUCLEOTIDE SEQUENCE [LARGE SCALE GENOMIC DNA]</scope>
    <source>
        <strain evidence="1 2">IOZ07</strain>
    </source>
</reference>
<comment type="caution">
    <text evidence="1">The sequence shown here is derived from an EMBL/GenBank/DDBJ whole genome shotgun (WGS) entry which is preliminary data.</text>
</comment>
<dbReference type="UniPathway" id="UPA00113">
    <property type="reaction ID" value="UER00529"/>
</dbReference>
<keyword evidence="2" id="KW-1185">Reference proteome</keyword>
<dbReference type="AlphaFoldDB" id="A0A8H4LXY0"/>
<proteinExistence type="predicted"/>
<evidence type="ECO:0000313" key="1">
    <source>
        <dbReference type="EMBL" id="KAF4507230.1"/>
    </source>
</evidence>
<protein>
    <submittedName>
        <fullName evidence="1">Uncharacterized protein</fullName>
    </submittedName>
</protein>
<dbReference type="CDD" id="cd04301">
    <property type="entry name" value="NAT_SF"/>
    <property type="match status" value="1"/>
</dbReference>
<dbReference type="OrthoDB" id="329272at2759"/>
<accession>A0A8H4LXY0</accession>